<comment type="catalytic activity">
    <reaction evidence="8">
        <text>propanoyl-CoA + hydrogencarbonate + ATP = (S)-methylmalonyl-CoA + ADP + phosphate + H(+)</text>
        <dbReference type="Rhea" id="RHEA:23720"/>
        <dbReference type="ChEBI" id="CHEBI:15378"/>
        <dbReference type="ChEBI" id="CHEBI:17544"/>
        <dbReference type="ChEBI" id="CHEBI:30616"/>
        <dbReference type="ChEBI" id="CHEBI:43474"/>
        <dbReference type="ChEBI" id="CHEBI:57327"/>
        <dbReference type="ChEBI" id="CHEBI:57392"/>
        <dbReference type="ChEBI" id="CHEBI:456216"/>
        <dbReference type="EC" id="6.4.1.3"/>
    </reaction>
    <physiologicalReaction direction="left-to-right" evidence="8">
        <dbReference type="Rhea" id="RHEA:23721"/>
    </physiologicalReaction>
</comment>
<evidence type="ECO:0000259" key="9">
    <source>
        <dbReference type="PROSITE" id="PS50980"/>
    </source>
</evidence>
<dbReference type="PRINTS" id="PR01070">
    <property type="entry name" value="ACCCTRFRASEB"/>
</dbReference>
<organism evidence="11 12">
    <name type="scientific">Aphanomyces astaci</name>
    <name type="common">Crayfish plague agent</name>
    <dbReference type="NCBI Taxonomy" id="112090"/>
    <lineage>
        <taxon>Eukaryota</taxon>
        <taxon>Sar</taxon>
        <taxon>Stramenopiles</taxon>
        <taxon>Oomycota</taxon>
        <taxon>Saprolegniomycetes</taxon>
        <taxon>Saprolegniales</taxon>
        <taxon>Verrucalvaceae</taxon>
        <taxon>Aphanomyces</taxon>
    </lineage>
</organism>
<dbReference type="GO" id="GO:0004658">
    <property type="term" value="F:propionyl-CoA carboxylase activity"/>
    <property type="evidence" value="ECO:0007669"/>
    <property type="project" value="UniProtKB-EC"/>
</dbReference>
<gene>
    <name evidence="11" type="ORF">DYB31_003287</name>
</gene>
<dbReference type="FunFam" id="3.90.226.10:FF:000017">
    <property type="entry name" value="Propionyl-CoA carboxylase subunit beta 5"/>
    <property type="match status" value="1"/>
</dbReference>
<evidence type="ECO:0000256" key="1">
    <source>
        <dbReference type="ARBA" id="ARBA00005060"/>
    </source>
</evidence>
<dbReference type="PANTHER" id="PTHR43842">
    <property type="entry name" value="PROPIONYL-COA CARBOXYLASE BETA CHAIN"/>
    <property type="match status" value="1"/>
</dbReference>
<dbReference type="GO" id="GO:0003989">
    <property type="term" value="F:acetyl-CoA carboxylase activity"/>
    <property type="evidence" value="ECO:0007669"/>
    <property type="project" value="InterPro"/>
</dbReference>
<dbReference type="Proteomes" id="UP000266196">
    <property type="component" value="Unassembled WGS sequence"/>
</dbReference>
<comment type="pathway">
    <text evidence="1">Metabolic intermediate metabolism; propanoyl-CoA degradation; succinyl-CoA from propanoyl-CoA: step 1/3.</text>
</comment>
<feature type="non-terminal residue" evidence="11">
    <location>
        <position position="1"/>
    </location>
</feature>
<proteinExistence type="predicted"/>
<evidence type="ECO:0000259" key="10">
    <source>
        <dbReference type="PROSITE" id="PS50989"/>
    </source>
</evidence>
<evidence type="ECO:0000256" key="8">
    <source>
        <dbReference type="ARBA" id="ARBA00049495"/>
    </source>
</evidence>
<dbReference type="Pfam" id="PF01039">
    <property type="entry name" value="Carboxyl_trans"/>
    <property type="match status" value="1"/>
</dbReference>
<dbReference type="GO" id="GO:0006633">
    <property type="term" value="P:fatty acid biosynthetic process"/>
    <property type="evidence" value="ECO:0007669"/>
    <property type="project" value="InterPro"/>
</dbReference>
<dbReference type="GO" id="GO:0009317">
    <property type="term" value="C:acetyl-CoA carboxylase complex"/>
    <property type="evidence" value="ECO:0007669"/>
    <property type="project" value="InterPro"/>
</dbReference>
<comment type="subunit">
    <text evidence="2">Acetyl-CoA carboxylase is a heterohexamer composed of biotin carboxyl carrier protein, biotin carboxylase and 2 subunits each of ACCase subunit alpha and ACCase plastid-coded subunit beta (accD).</text>
</comment>
<comment type="caution">
    <text evidence="11">The sequence shown here is derived from an EMBL/GenBank/DDBJ whole genome shotgun (WGS) entry which is preliminary data.</text>
</comment>
<dbReference type="InterPro" id="IPR029045">
    <property type="entry name" value="ClpP/crotonase-like_dom_sf"/>
</dbReference>
<dbReference type="SUPFAM" id="SSF52096">
    <property type="entry name" value="ClpP/crotonase"/>
    <property type="match status" value="2"/>
</dbReference>
<dbReference type="InterPro" id="IPR011763">
    <property type="entry name" value="COA_CT_C"/>
</dbReference>
<name>A0A397FHI1_APHAT</name>
<evidence type="ECO:0000313" key="12">
    <source>
        <dbReference type="Proteomes" id="UP000266196"/>
    </source>
</evidence>
<comment type="subunit">
    <text evidence="4">The holoenzyme is a dodecamer composed of 6 PCCA/alpha subunits and 6 PCCB/beta subunits.</text>
</comment>
<dbReference type="EC" id="6.4.1.3" evidence="3"/>
<dbReference type="PANTHER" id="PTHR43842:SF2">
    <property type="entry name" value="PROPIONYL-COA CARBOXYLASE BETA CHAIN, MITOCHONDRIAL"/>
    <property type="match status" value="1"/>
</dbReference>
<dbReference type="Gene3D" id="3.90.226.10">
    <property type="entry name" value="2-enoyl-CoA Hydratase, Chain A, domain 1"/>
    <property type="match status" value="2"/>
</dbReference>
<reference evidence="11 12" key="1">
    <citation type="submission" date="2018-08" db="EMBL/GenBank/DDBJ databases">
        <title>Aphanomyces genome sequencing and annotation.</title>
        <authorList>
            <person name="Minardi D."/>
            <person name="Oidtmann B."/>
            <person name="Van Der Giezen M."/>
            <person name="Studholme D.J."/>
        </authorList>
    </citation>
    <scope>NUCLEOTIDE SEQUENCE [LARGE SCALE GENOMIC DNA]</scope>
    <source>
        <strain evidence="11 12">197901</strain>
    </source>
</reference>
<evidence type="ECO:0000256" key="7">
    <source>
        <dbReference type="ARBA" id="ARBA00048208"/>
    </source>
</evidence>
<feature type="domain" description="CoA carboxyltransferase N-terminal" evidence="9">
    <location>
        <begin position="1"/>
        <end position="190"/>
    </location>
</feature>
<dbReference type="AlphaFoldDB" id="A0A397FHI1"/>
<comment type="catalytic activity">
    <reaction evidence="7">
        <text>butanoyl-CoA + hydrogencarbonate + ATP = (2S)-ethylmalonyl-CoA + ADP + phosphate + H(+)</text>
        <dbReference type="Rhea" id="RHEA:59520"/>
        <dbReference type="ChEBI" id="CHEBI:15378"/>
        <dbReference type="ChEBI" id="CHEBI:17544"/>
        <dbReference type="ChEBI" id="CHEBI:30616"/>
        <dbReference type="ChEBI" id="CHEBI:43474"/>
        <dbReference type="ChEBI" id="CHEBI:57371"/>
        <dbReference type="ChEBI" id="CHEBI:60909"/>
        <dbReference type="ChEBI" id="CHEBI:456216"/>
    </reaction>
    <physiologicalReaction direction="left-to-right" evidence="7">
        <dbReference type="Rhea" id="RHEA:59521"/>
    </physiologicalReaction>
</comment>
<accession>A0A397FHI1</accession>
<dbReference type="EMBL" id="QUTE01008926">
    <property type="protein sequence ID" value="RHZ21845.1"/>
    <property type="molecule type" value="Genomic_DNA"/>
</dbReference>
<evidence type="ECO:0000256" key="3">
    <source>
        <dbReference type="ARBA" id="ARBA00013050"/>
    </source>
</evidence>
<dbReference type="PROSITE" id="PS50989">
    <property type="entry name" value="COA_CT_CTER"/>
    <property type="match status" value="1"/>
</dbReference>
<dbReference type="InterPro" id="IPR034733">
    <property type="entry name" value="AcCoA_carboxyl_beta"/>
</dbReference>
<dbReference type="VEuPathDB" id="FungiDB:H257_03710"/>
<dbReference type="InterPro" id="IPR011762">
    <property type="entry name" value="COA_CT_N"/>
</dbReference>
<dbReference type="GO" id="GO:0005739">
    <property type="term" value="C:mitochondrion"/>
    <property type="evidence" value="ECO:0007669"/>
    <property type="project" value="TreeGrafter"/>
</dbReference>
<protein>
    <recommendedName>
        <fullName evidence="5">Propionyl-CoA carboxylase beta chain, mitochondrial</fullName>
        <ecNumber evidence="3">6.4.1.3</ecNumber>
    </recommendedName>
    <alternativeName>
        <fullName evidence="6">Propanoyl-CoA:carbon dioxide ligase subunit beta</fullName>
    </alternativeName>
</protein>
<evidence type="ECO:0000256" key="6">
    <source>
        <dbReference type="ARBA" id="ARBA00042797"/>
    </source>
</evidence>
<evidence type="ECO:0000256" key="5">
    <source>
        <dbReference type="ARBA" id="ARBA00041138"/>
    </source>
</evidence>
<evidence type="ECO:0000256" key="4">
    <source>
        <dbReference type="ARBA" id="ARBA00038567"/>
    </source>
</evidence>
<dbReference type="PROSITE" id="PS50980">
    <property type="entry name" value="COA_CT_NTER"/>
    <property type="match status" value="1"/>
</dbReference>
<sequence>QYPGDGVVTGHGLINGRLTYVFSQDFTVLGGSLSETYAEKIVKVMDKALKMGAPVIGLNDSGGARIQEGVASLAGYADIFQLNVLASGVVPQLTMIMGPCAGGAVYSPAMTDFVFMCRDTSYMFVTGPDVVKTVTNEEVTQEQLGGAITHTKTSGVAHKAFDNDIEALRELRRFFDFLPLNNKGTAQLAIGFAAHWLTLPVEKPPIKDTDDTRFRAVPTLESIVPPDPNVPYNMHDVIHQLVDDGDFFEIMPAHAKNILVGLARFEGRVVGIVANQPTELAGCLDINSSVKAARFVRFCDAFNIPLVTLVDVPGFLPGTDQEYHGIIRHGAKLLYAYAEATVPKITVITRKAYGGAYDVMSSKHLRGDVNYAYVSQWPSAEIAVMGAKGAVEIIFRGQNVEANTADYEEKFANPLVAAQRGFVDDIIEPTTTRLRICEDLDALQTKSLQNPWKKHGNIPL</sequence>
<feature type="domain" description="CoA carboxyltransferase C-terminal" evidence="10">
    <location>
        <begin position="212"/>
        <end position="454"/>
    </location>
</feature>
<dbReference type="InterPro" id="IPR000438">
    <property type="entry name" value="Acetyl_CoA_COase_Trfase_b_su"/>
</dbReference>
<evidence type="ECO:0000256" key="2">
    <source>
        <dbReference type="ARBA" id="ARBA00011842"/>
    </source>
</evidence>
<dbReference type="InterPro" id="IPR051047">
    <property type="entry name" value="AccD/PCCB"/>
</dbReference>
<evidence type="ECO:0000313" key="11">
    <source>
        <dbReference type="EMBL" id="RHZ21845.1"/>
    </source>
</evidence>